<feature type="region of interest" description="Disordered" evidence="1">
    <location>
        <begin position="325"/>
        <end position="349"/>
    </location>
</feature>
<accession>A0A6A5KCA6</accession>
<dbReference type="OrthoDB" id="3694395at2759"/>
<keyword evidence="4" id="KW-1185">Reference proteome</keyword>
<organism evidence="3 4">
    <name type="scientific">Decorospora gaudefroyi</name>
    <dbReference type="NCBI Taxonomy" id="184978"/>
    <lineage>
        <taxon>Eukaryota</taxon>
        <taxon>Fungi</taxon>
        <taxon>Dikarya</taxon>
        <taxon>Ascomycota</taxon>
        <taxon>Pezizomycotina</taxon>
        <taxon>Dothideomycetes</taxon>
        <taxon>Pleosporomycetidae</taxon>
        <taxon>Pleosporales</taxon>
        <taxon>Pleosporineae</taxon>
        <taxon>Pleosporaceae</taxon>
        <taxon>Decorospora</taxon>
    </lineage>
</organism>
<feature type="transmembrane region" description="Helical" evidence="2">
    <location>
        <begin position="523"/>
        <end position="541"/>
    </location>
</feature>
<sequence length="994" mass="108621">MFSVLAQTYHISTSQITFLQHHLSTCITYANNSTLTRNTSAYLDIITRQTLYPAMESIVGAALQVVAHLWVQEPEAAAEVYATVAAAVAIPHYAPTFSQAKLWFQMATDNEAVTTSTDGIPHIIDSLLVRSSKSVITVVTKTSTTSGFFETTETPLANSTRGMLHLLTGWYMDPSDIFSTTQEQSASETTDSSTSTCNSRGSSSSVAWYPWASDIPPSTASATVPVVLTTTSSGGFFGYFAAKPKEQPTTDITEVITSTSPPAMSTTSSPWHYSRLLEYLSKAKEQSAGQGTIRSSSVVPVVPATSSSWVYSRFADYLSKPKNQPAGDITITPSSTTVPTSPASSSPQRGSNFGAYLPNGLAIVGTVLTMAIFWMLHASVIQLERLASPHVRQALIIFSGRLQLVWSTLTANNPLQRLLQHSPTYLRLLVLTTVHAVFLWPVQRVTTVLGPARGAIFSLFLAVAIICLLIPVYLPLFRFCWYVALPWTATASKMIANKSGTQNVWTACAKGGAMILYPLTRTWTSVSLFSSVCVMPVAAYFGRSCWDNWCQGLAWRWLWFITGSCTIACIKAAQAYPQRKMLCFLTFLCGFALPYVLTYVLSYVKGFESLECPRDYLTIAIPVVFVLLFFLIRDKNPPEPRAAFNDASTGSSGRLAQQSKPTPKAVVVDTIASQADTQDNTIPSPAAFSETPEVVLAGNNAEYTSSGLRGVKYRTRKEKQTDDIDWFEIATSLRFCESVSGSSERHPDSAATEDQFPEQQSQPDPVLEEQHTQEQPAEQHPDEEYVPLWQQLQTRVAEWVKNQPASSQTAAAAKEEADAARHAQLALLEQYAGPGIRNSDESETAFERKLAMMKAKAAESKQPEVTGPRGTAETVWDPRSPWHALNTDRLHKEALRAHGGKNAALAAVTKPEGATDVEMAPEPPATLNITLELALDAETTPPPINTRDAALEITPEPPTTLNTTVQLALNAEMTTPAHKRHRDCVQFRDSCCDC</sequence>
<feature type="transmembrane region" description="Helical" evidence="2">
    <location>
        <begin position="582"/>
        <end position="604"/>
    </location>
</feature>
<feature type="transmembrane region" description="Helical" evidence="2">
    <location>
        <begin position="553"/>
        <end position="570"/>
    </location>
</feature>
<feature type="transmembrane region" description="Helical" evidence="2">
    <location>
        <begin position="425"/>
        <end position="443"/>
    </location>
</feature>
<feature type="transmembrane region" description="Helical" evidence="2">
    <location>
        <begin position="356"/>
        <end position="376"/>
    </location>
</feature>
<name>A0A6A5KCA6_9PLEO</name>
<dbReference type="AlphaFoldDB" id="A0A6A5KCA6"/>
<gene>
    <name evidence="3" type="ORF">BDW02DRAFT_355969</name>
</gene>
<feature type="region of interest" description="Disordered" evidence="1">
    <location>
        <begin position="181"/>
        <end position="203"/>
    </location>
</feature>
<keyword evidence="2" id="KW-0812">Transmembrane</keyword>
<feature type="region of interest" description="Disordered" evidence="1">
    <location>
        <begin position="740"/>
        <end position="781"/>
    </location>
</feature>
<evidence type="ECO:0000256" key="2">
    <source>
        <dbReference type="SAM" id="Phobius"/>
    </source>
</evidence>
<reference evidence="3" key="1">
    <citation type="submission" date="2020-01" db="EMBL/GenBank/DDBJ databases">
        <authorList>
            <consortium name="DOE Joint Genome Institute"/>
            <person name="Haridas S."/>
            <person name="Albert R."/>
            <person name="Binder M."/>
            <person name="Bloem J."/>
            <person name="Labutti K."/>
            <person name="Salamov A."/>
            <person name="Andreopoulos B."/>
            <person name="Baker S.E."/>
            <person name="Barry K."/>
            <person name="Bills G."/>
            <person name="Bluhm B.H."/>
            <person name="Cannon C."/>
            <person name="Castanera R."/>
            <person name="Culley D.E."/>
            <person name="Daum C."/>
            <person name="Ezra D."/>
            <person name="Gonzalez J.B."/>
            <person name="Henrissat B."/>
            <person name="Kuo A."/>
            <person name="Liang C."/>
            <person name="Lipzen A."/>
            <person name="Lutzoni F."/>
            <person name="Magnuson J."/>
            <person name="Mondo S."/>
            <person name="Nolan M."/>
            <person name="Ohm R."/>
            <person name="Pangilinan J."/>
            <person name="Park H.-J."/>
            <person name="Ramirez L."/>
            <person name="Alfaro M."/>
            <person name="Sun H."/>
            <person name="Tritt A."/>
            <person name="Yoshinaga Y."/>
            <person name="Zwiers L.-H."/>
            <person name="Turgeon B.G."/>
            <person name="Goodwin S.B."/>
            <person name="Spatafora J.W."/>
            <person name="Crous P.W."/>
            <person name="Grigoriev I.V."/>
        </authorList>
    </citation>
    <scope>NUCLEOTIDE SEQUENCE</scope>
    <source>
        <strain evidence="3">P77</strain>
    </source>
</reference>
<feature type="transmembrane region" description="Helical" evidence="2">
    <location>
        <begin position="616"/>
        <end position="632"/>
    </location>
</feature>
<protein>
    <submittedName>
        <fullName evidence="3">Uncharacterized protein</fullName>
    </submittedName>
</protein>
<keyword evidence="2" id="KW-0472">Membrane</keyword>
<evidence type="ECO:0000313" key="3">
    <source>
        <dbReference type="EMBL" id="KAF1833890.1"/>
    </source>
</evidence>
<evidence type="ECO:0000256" key="1">
    <source>
        <dbReference type="SAM" id="MobiDB-lite"/>
    </source>
</evidence>
<feature type="compositionally biased region" description="Basic and acidic residues" evidence="1">
    <location>
        <begin position="768"/>
        <end position="781"/>
    </location>
</feature>
<feature type="region of interest" description="Disordered" evidence="1">
    <location>
        <begin position="857"/>
        <end position="879"/>
    </location>
</feature>
<keyword evidence="2" id="KW-1133">Transmembrane helix</keyword>
<dbReference type="EMBL" id="ML975310">
    <property type="protein sequence ID" value="KAF1833890.1"/>
    <property type="molecule type" value="Genomic_DNA"/>
</dbReference>
<feature type="region of interest" description="Disordered" evidence="1">
    <location>
        <begin position="642"/>
        <end position="664"/>
    </location>
</feature>
<feature type="transmembrane region" description="Helical" evidence="2">
    <location>
        <begin position="455"/>
        <end position="476"/>
    </location>
</feature>
<dbReference type="Proteomes" id="UP000800040">
    <property type="component" value="Unassembled WGS sequence"/>
</dbReference>
<feature type="compositionally biased region" description="Low complexity" evidence="1">
    <location>
        <begin position="332"/>
        <end position="347"/>
    </location>
</feature>
<evidence type="ECO:0000313" key="4">
    <source>
        <dbReference type="Proteomes" id="UP000800040"/>
    </source>
</evidence>
<proteinExistence type="predicted"/>
<feature type="compositionally biased region" description="Polar residues" evidence="1">
    <location>
        <begin position="646"/>
        <end position="661"/>
    </location>
</feature>